<feature type="region of interest" description="Disordered" evidence="3">
    <location>
        <begin position="1"/>
        <end position="191"/>
    </location>
</feature>
<dbReference type="AlphaFoldDB" id="A0A0G4G859"/>
<feature type="domain" description="RING-type" evidence="4">
    <location>
        <begin position="476"/>
        <end position="510"/>
    </location>
</feature>
<evidence type="ECO:0000313" key="5">
    <source>
        <dbReference type="EMBL" id="CEM25071.1"/>
    </source>
</evidence>
<dbReference type="VEuPathDB" id="CryptoDB:Cvel_4339"/>
<dbReference type="SUPFAM" id="SSF57850">
    <property type="entry name" value="RING/U-box"/>
    <property type="match status" value="1"/>
</dbReference>
<evidence type="ECO:0000256" key="2">
    <source>
        <dbReference type="SAM" id="Coils"/>
    </source>
</evidence>
<keyword evidence="1" id="KW-0862">Zinc</keyword>
<dbReference type="Pfam" id="PF13920">
    <property type="entry name" value="zf-C3HC4_3"/>
    <property type="match status" value="1"/>
</dbReference>
<keyword evidence="1" id="KW-0863">Zinc-finger</keyword>
<protein>
    <recommendedName>
        <fullName evidence="4">RING-type domain-containing protein</fullName>
    </recommendedName>
</protein>
<feature type="compositionally biased region" description="Low complexity" evidence="3">
    <location>
        <begin position="32"/>
        <end position="55"/>
    </location>
</feature>
<reference evidence="5" key="1">
    <citation type="submission" date="2014-11" db="EMBL/GenBank/DDBJ databases">
        <authorList>
            <person name="Otto D Thomas"/>
            <person name="Naeem Raeece"/>
        </authorList>
    </citation>
    <scope>NUCLEOTIDE SEQUENCE</scope>
</reference>
<dbReference type="InterPro" id="IPR001841">
    <property type="entry name" value="Znf_RING"/>
</dbReference>
<dbReference type="InterPro" id="IPR013083">
    <property type="entry name" value="Znf_RING/FYVE/PHD"/>
</dbReference>
<dbReference type="EMBL" id="CDMZ01000981">
    <property type="protein sequence ID" value="CEM25071.1"/>
    <property type="molecule type" value="Genomic_DNA"/>
</dbReference>
<accession>A0A0G4G859</accession>
<organism evidence="5">
    <name type="scientific">Chromera velia CCMP2878</name>
    <dbReference type="NCBI Taxonomy" id="1169474"/>
    <lineage>
        <taxon>Eukaryota</taxon>
        <taxon>Sar</taxon>
        <taxon>Alveolata</taxon>
        <taxon>Colpodellida</taxon>
        <taxon>Chromeraceae</taxon>
        <taxon>Chromera</taxon>
    </lineage>
</organism>
<dbReference type="GO" id="GO:0008270">
    <property type="term" value="F:zinc ion binding"/>
    <property type="evidence" value="ECO:0007669"/>
    <property type="project" value="UniProtKB-KW"/>
</dbReference>
<feature type="compositionally biased region" description="Low complexity" evidence="3">
    <location>
        <begin position="1"/>
        <end position="25"/>
    </location>
</feature>
<feature type="compositionally biased region" description="Basic and acidic residues" evidence="3">
    <location>
        <begin position="182"/>
        <end position="191"/>
    </location>
</feature>
<name>A0A0G4G859_9ALVE</name>
<gene>
    <name evidence="5" type="ORF">Cvel_4339</name>
</gene>
<dbReference type="Gene3D" id="3.30.40.10">
    <property type="entry name" value="Zinc/RING finger domain, C3HC4 (zinc finger)"/>
    <property type="match status" value="1"/>
</dbReference>
<keyword evidence="2" id="KW-0175">Coiled coil</keyword>
<keyword evidence="1" id="KW-0479">Metal-binding</keyword>
<feature type="coiled-coil region" evidence="2">
    <location>
        <begin position="389"/>
        <end position="423"/>
    </location>
</feature>
<evidence type="ECO:0000256" key="3">
    <source>
        <dbReference type="SAM" id="MobiDB-lite"/>
    </source>
</evidence>
<dbReference type="PROSITE" id="PS50089">
    <property type="entry name" value="ZF_RING_2"/>
    <property type="match status" value="1"/>
</dbReference>
<feature type="compositionally biased region" description="Low complexity" evidence="3">
    <location>
        <begin position="92"/>
        <end position="134"/>
    </location>
</feature>
<sequence>MQPFGYPGMYGYPPQGVQPHVVMPGGHPGHPPQQVRQQHTTHQQQQQQQQQQQPTEYYTEHVPTGGRSAMTHSQTRPKTQAVPATTHETHWGAQQTTQTSTVAAASSSAPSGSSGSRAAASAATAASSSASPSTFVDATPTRESQERDTTPSCSTEKPMKKGGKKPTQPQAAESDIPPQVTIKKDVGPDRARVARERTKRIGEKFKELQNAVASEHNDFHQCSHALGQASGTDGQLRGSIAKCDEFYNQRKEELDKATKTLRVFQAEHLEDADLEEVSDALSKGLQSATIAQSRLQMIAMSSANLHQQYGGSQQPSHGGKASFPYLYQSLPDRRFEPPRQPVRGGLTGTSPDICTELIKELEVLRETQKEDLKDYDECDKILETLLGNIKVLNDTMATKRRNLQKTETELAKAEKGIAQFKGEDDYTDLNAEQLATLCAQIKKAERKIATEMAVRQLRGEKADGVKPLSEGDTSLCIVCIERKWNTRLDPCGHCICEACSERLNFCPNCRKKIASRQRCYQP</sequence>
<evidence type="ECO:0000259" key="4">
    <source>
        <dbReference type="PROSITE" id="PS50089"/>
    </source>
</evidence>
<proteinExistence type="predicted"/>
<evidence type="ECO:0000256" key="1">
    <source>
        <dbReference type="PROSITE-ProRule" id="PRU00175"/>
    </source>
</evidence>